<dbReference type="CDD" id="cd13124">
    <property type="entry name" value="MATE_SpoVB_like"/>
    <property type="match status" value="1"/>
</dbReference>
<keyword evidence="8" id="KW-1185">Reference proteome</keyword>
<keyword evidence="5 6" id="KW-0472">Membrane</keyword>
<feature type="transmembrane region" description="Helical" evidence="6">
    <location>
        <begin position="93"/>
        <end position="111"/>
    </location>
</feature>
<evidence type="ECO:0000256" key="2">
    <source>
        <dbReference type="ARBA" id="ARBA00022475"/>
    </source>
</evidence>
<reference evidence="7 8" key="1">
    <citation type="journal article" date="2015" name="Genome Announc.">
        <title>Expanding the biotechnology potential of lactobacilli through comparative genomics of 213 strains and associated genera.</title>
        <authorList>
            <person name="Sun Z."/>
            <person name="Harris H.M."/>
            <person name="McCann A."/>
            <person name="Guo C."/>
            <person name="Argimon S."/>
            <person name="Zhang W."/>
            <person name="Yang X."/>
            <person name="Jeffery I.B."/>
            <person name="Cooney J.C."/>
            <person name="Kagawa T.F."/>
            <person name="Liu W."/>
            <person name="Song Y."/>
            <person name="Salvetti E."/>
            <person name="Wrobel A."/>
            <person name="Rasinkangas P."/>
            <person name="Parkhill J."/>
            <person name="Rea M.C."/>
            <person name="O'Sullivan O."/>
            <person name="Ritari J."/>
            <person name="Douillard F.P."/>
            <person name="Paul Ross R."/>
            <person name="Yang R."/>
            <person name="Briner A.E."/>
            <person name="Felis G.E."/>
            <person name="de Vos W.M."/>
            <person name="Barrangou R."/>
            <person name="Klaenhammer T.R."/>
            <person name="Caufield P.W."/>
            <person name="Cui Y."/>
            <person name="Zhang H."/>
            <person name="O'Toole P.W."/>
        </authorList>
    </citation>
    <scope>NUCLEOTIDE SEQUENCE [LARGE SCALE GENOMIC DNA]</scope>
    <source>
        <strain evidence="7 8">DSM 22408</strain>
    </source>
</reference>
<comment type="subcellular location">
    <subcellularLocation>
        <location evidence="1">Cell membrane</location>
        <topology evidence="1">Multi-pass membrane protein</topology>
    </subcellularLocation>
</comment>
<dbReference type="STRING" id="1122146.IV53_GL001239"/>
<sequence>MKTKNKLLSGAFWMMLGNILSRVLGIVYLIPWLIMIGSPEKQNAAQAIFNAAYTPYALFLSLGTAGFPTAIARQVAGYNGQNKFKNSLRVLKVALGFMLFTGLTCGIVLYVTAPAIAKSSAVVSSEVATTAIRVMVPTLVILPPMSLIRGFYLGNNDTKPFAVSQLWEQLVRVLFILSMTYFIIYMQNGSYIKAVNYSTFATFVGAIASYLYLIYYAFRKLPEYKKRYQESLPVDNHQLGHVFSGIIKDALPFIYIGSAVTIYQFIDQITFKSIIVGLTGMDKLQAQNLYTYFSANPNKITTVVVSLTIAIAATSLPLLAEQSKVGNKGYIRKLIVQNMELMLVTLLPCALLLAVLAWEVNGVFFPFNVQGANLMALALVCSIALALFSDLFMVSQSLGHHRLAVKMLTVGIVLKLTLQVPLTYFFSAYGTILATAISFGLITLVVFAYLRRNYLGRGQLGYGLMIILLNIFVGGLAFLTRAGLDLVYIPETKITAFIYAAIFGLSFLALYILMLEKFGLLDRIFGFSLPVIGKKKRSKATQNPIDNSQD</sequence>
<comment type="caution">
    <text evidence="7">The sequence shown here is derived from an EMBL/GenBank/DDBJ whole genome shotgun (WGS) entry which is preliminary data.</text>
</comment>
<feature type="transmembrane region" description="Helical" evidence="6">
    <location>
        <begin position="166"/>
        <end position="185"/>
    </location>
</feature>
<dbReference type="InterPro" id="IPR002797">
    <property type="entry name" value="Polysacc_synth"/>
</dbReference>
<feature type="transmembrane region" description="Helical" evidence="6">
    <location>
        <begin position="428"/>
        <end position="450"/>
    </location>
</feature>
<evidence type="ECO:0000256" key="4">
    <source>
        <dbReference type="ARBA" id="ARBA00022989"/>
    </source>
</evidence>
<dbReference type="RefSeq" id="WP_235807539.1">
    <property type="nucleotide sequence ID" value="NZ_AUHP01000015.1"/>
</dbReference>
<dbReference type="InterPro" id="IPR024923">
    <property type="entry name" value="PG_synth_SpoVB"/>
</dbReference>
<feature type="transmembrane region" description="Helical" evidence="6">
    <location>
        <begin position="496"/>
        <end position="515"/>
    </location>
</feature>
<keyword evidence="3 6" id="KW-0812">Transmembrane</keyword>
<evidence type="ECO:0000256" key="5">
    <source>
        <dbReference type="ARBA" id="ARBA00023136"/>
    </source>
</evidence>
<keyword evidence="2" id="KW-1003">Cell membrane</keyword>
<dbReference type="InterPro" id="IPR050833">
    <property type="entry name" value="Poly_Biosynth_Transport"/>
</dbReference>
<evidence type="ECO:0000313" key="7">
    <source>
        <dbReference type="EMBL" id="KRN89561.1"/>
    </source>
</evidence>
<feature type="transmembrane region" description="Helical" evidence="6">
    <location>
        <begin position="372"/>
        <end position="391"/>
    </location>
</feature>
<dbReference type="GO" id="GO:0005886">
    <property type="term" value="C:plasma membrane"/>
    <property type="evidence" value="ECO:0007669"/>
    <property type="project" value="UniProtKB-SubCell"/>
</dbReference>
<dbReference type="eggNOG" id="COG2244">
    <property type="taxonomic scope" value="Bacteria"/>
</dbReference>
<feature type="transmembrane region" description="Helical" evidence="6">
    <location>
        <begin position="54"/>
        <end position="72"/>
    </location>
</feature>
<evidence type="ECO:0000256" key="6">
    <source>
        <dbReference type="SAM" id="Phobius"/>
    </source>
</evidence>
<feature type="transmembrane region" description="Helical" evidence="6">
    <location>
        <begin position="462"/>
        <end position="484"/>
    </location>
</feature>
<dbReference type="PANTHER" id="PTHR30250:SF21">
    <property type="entry name" value="LIPID II FLIPPASE MURJ"/>
    <property type="match status" value="1"/>
</dbReference>
<feature type="transmembrane region" description="Helical" evidence="6">
    <location>
        <begin position="12"/>
        <end position="34"/>
    </location>
</feature>
<dbReference type="PIRSF" id="PIRSF038958">
    <property type="entry name" value="PG_synth_SpoVB"/>
    <property type="match status" value="1"/>
</dbReference>
<dbReference type="EMBL" id="JQBZ01000011">
    <property type="protein sequence ID" value="KRN89561.1"/>
    <property type="molecule type" value="Genomic_DNA"/>
</dbReference>
<dbReference type="PATRIC" id="fig|1122146.4.peg.1276"/>
<feature type="transmembrane region" description="Helical" evidence="6">
    <location>
        <begin position="300"/>
        <end position="320"/>
    </location>
</feature>
<accession>A0A0R2KJJ6</accession>
<feature type="transmembrane region" description="Helical" evidence="6">
    <location>
        <begin position="131"/>
        <end position="154"/>
    </location>
</feature>
<feature type="transmembrane region" description="Helical" evidence="6">
    <location>
        <begin position="341"/>
        <end position="360"/>
    </location>
</feature>
<gene>
    <name evidence="7" type="ORF">IV53_GL001239</name>
</gene>
<protein>
    <submittedName>
        <fullName evidence="7">Flippase polysaccharide transporter</fullName>
    </submittedName>
</protein>
<organism evidence="7 8">
    <name type="scientific">Ligilactobacillus ceti DSM 22408</name>
    <dbReference type="NCBI Taxonomy" id="1122146"/>
    <lineage>
        <taxon>Bacteria</taxon>
        <taxon>Bacillati</taxon>
        <taxon>Bacillota</taxon>
        <taxon>Bacilli</taxon>
        <taxon>Lactobacillales</taxon>
        <taxon>Lactobacillaceae</taxon>
        <taxon>Ligilactobacillus</taxon>
    </lineage>
</organism>
<dbReference type="Proteomes" id="UP000051500">
    <property type="component" value="Unassembled WGS sequence"/>
</dbReference>
<dbReference type="Pfam" id="PF01943">
    <property type="entry name" value="Polysacc_synt"/>
    <property type="match status" value="1"/>
</dbReference>
<feature type="transmembrane region" description="Helical" evidence="6">
    <location>
        <begin position="197"/>
        <end position="218"/>
    </location>
</feature>
<dbReference type="AlphaFoldDB" id="A0A0R2KJJ6"/>
<name>A0A0R2KJJ6_9LACO</name>
<evidence type="ECO:0000313" key="8">
    <source>
        <dbReference type="Proteomes" id="UP000051500"/>
    </source>
</evidence>
<evidence type="ECO:0000256" key="1">
    <source>
        <dbReference type="ARBA" id="ARBA00004651"/>
    </source>
</evidence>
<proteinExistence type="predicted"/>
<keyword evidence="4 6" id="KW-1133">Transmembrane helix</keyword>
<dbReference type="PANTHER" id="PTHR30250">
    <property type="entry name" value="PST FAMILY PREDICTED COLANIC ACID TRANSPORTER"/>
    <property type="match status" value="1"/>
</dbReference>
<evidence type="ECO:0000256" key="3">
    <source>
        <dbReference type="ARBA" id="ARBA00022692"/>
    </source>
</evidence>